<evidence type="ECO:0000313" key="10">
    <source>
        <dbReference type="Proteomes" id="UP000250235"/>
    </source>
</evidence>
<comment type="pathway">
    <text evidence="2">Cofactor biosynthesis; tetrahydrofolate biosynthesis; 2-amino-4-hydroxy-6-hydroxymethyl-7,8-dihydropteridine diphosphate from 7,8-dihydroneopterin triphosphate: step 3/4.</text>
</comment>
<feature type="domain" description="Dihydroneopterin aldolase/epimerase" evidence="8">
    <location>
        <begin position="198"/>
        <end position="346"/>
    </location>
</feature>
<dbReference type="CDD" id="cd00534">
    <property type="entry name" value="DHNA_DHNTPE"/>
    <property type="match status" value="1"/>
</dbReference>
<reference evidence="9 10" key="1">
    <citation type="journal article" date="2015" name="Proc. Natl. Acad. Sci. U.S.A.">
        <title>The resurrection genome of Boea hygrometrica: A blueprint for survival of dehydration.</title>
        <authorList>
            <person name="Xiao L."/>
            <person name="Yang G."/>
            <person name="Zhang L."/>
            <person name="Yang X."/>
            <person name="Zhao S."/>
            <person name="Ji Z."/>
            <person name="Zhou Q."/>
            <person name="Hu M."/>
            <person name="Wang Y."/>
            <person name="Chen M."/>
            <person name="Xu Y."/>
            <person name="Jin H."/>
            <person name="Xiao X."/>
            <person name="Hu G."/>
            <person name="Bao F."/>
            <person name="Hu Y."/>
            <person name="Wan P."/>
            <person name="Li L."/>
            <person name="Deng X."/>
            <person name="Kuang T."/>
            <person name="Xiang C."/>
            <person name="Zhu J.K."/>
            <person name="Oliver M.J."/>
            <person name="He Y."/>
        </authorList>
    </citation>
    <scope>NUCLEOTIDE SEQUENCE [LARGE SCALE GENOMIC DNA]</scope>
    <source>
        <strain evidence="10">cv. XS01</strain>
    </source>
</reference>
<dbReference type="GO" id="GO:0005737">
    <property type="term" value="C:cytoplasm"/>
    <property type="evidence" value="ECO:0007669"/>
    <property type="project" value="TreeGrafter"/>
</dbReference>
<evidence type="ECO:0000256" key="1">
    <source>
        <dbReference type="ARBA" id="ARBA00001353"/>
    </source>
</evidence>
<protein>
    <recommendedName>
        <fullName evidence="4">dihydroneopterin aldolase</fullName>
        <ecNumber evidence="4">4.1.2.25</ecNumber>
    </recommendedName>
    <alternativeName>
        <fullName evidence="7">7,8-dihydroneopterin aldolase</fullName>
    </alternativeName>
</protein>
<dbReference type="SUPFAM" id="SSF55620">
    <property type="entry name" value="Tetrahydrobiopterin biosynthesis enzymes-like"/>
    <property type="match status" value="2"/>
</dbReference>
<evidence type="ECO:0000256" key="2">
    <source>
        <dbReference type="ARBA" id="ARBA00005013"/>
    </source>
</evidence>
<dbReference type="PANTHER" id="PTHR42844">
    <property type="entry name" value="DIHYDRONEOPTERIN ALDOLASE 1-RELATED"/>
    <property type="match status" value="1"/>
</dbReference>
<dbReference type="SMART" id="SM00905">
    <property type="entry name" value="FolB"/>
    <property type="match status" value="1"/>
</dbReference>
<evidence type="ECO:0000256" key="4">
    <source>
        <dbReference type="ARBA" id="ARBA00013043"/>
    </source>
</evidence>
<dbReference type="OrthoDB" id="1863886at2759"/>
<keyword evidence="10" id="KW-1185">Reference proteome</keyword>
<keyword evidence="6" id="KW-0456">Lyase</keyword>
<keyword evidence="5" id="KW-0289">Folate biosynthesis</keyword>
<comment type="similarity">
    <text evidence="3">Belongs to the DHNA family.</text>
</comment>
<dbReference type="InterPro" id="IPR006157">
    <property type="entry name" value="FolB_dom"/>
</dbReference>
<dbReference type="Proteomes" id="UP000250235">
    <property type="component" value="Unassembled WGS sequence"/>
</dbReference>
<accession>A0A2Z7CPH5</accession>
<dbReference type="InterPro" id="IPR006156">
    <property type="entry name" value="Dihydroneopterin_aldolase"/>
</dbReference>
<dbReference type="InterPro" id="IPR043133">
    <property type="entry name" value="GTP-CH-I_C/QueF"/>
</dbReference>
<dbReference type="Gene3D" id="3.30.1130.10">
    <property type="match status" value="2"/>
</dbReference>
<dbReference type="Pfam" id="PF02152">
    <property type="entry name" value="FolB"/>
    <property type="match status" value="2"/>
</dbReference>
<organism evidence="9 10">
    <name type="scientific">Dorcoceras hygrometricum</name>
    <dbReference type="NCBI Taxonomy" id="472368"/>
    <lineage>
        <taxon>Eukaryota</taxon>
        <taxon>Viridiplantae</taxon>
        <taxon>Streptophyta</taxon>
        <taxon>Embryophyta</taxon>
        <taxon>Tracheophyta</taxon>
        <taxon>Spermatophyta</taxon>
        <taxon>Magnoliopsida</taxon>
        <taxon>eudicotyledons</taxon>
        <taxon>Gunneridae</taxon>
        <taxon>Pentapetalae</taxon>
        <taxon>asterids</taxon>
        <taxon>lamiids</taxon>
        <taxon>Lamiales</taxon>
        <taxon>Gesneriaceae</taxon>
        <taxon>Didymocarpoideae</taxon>
        <taxon>Trichosporeae</taxon>
        <taxon>Loxocarpinae</taxon>
        <taxon>Dorcoceras</taxon>
    </lineage>
</organism>
<sequence length="354" mass="38343">MNNSIIGYGVDPATGRFRARTGGSGSGSGSVNPGTGTVRTVPACYLAGTCAWLQPVFQEPGASRLIAVVTSIQSTTRSETPSSDCTRSPDEISTIGFSTSNWPEQISGDDRRRAAAAVGQIVNRNRSVFTPVRSWSGSKPVAPVNRPVDPGPVPVRYSLFDYEFFGGFRTVFDGALLKPSLLLVAVAAYTEIPKGDKLILRGLKFHGYHGVYPEERVLGQKFLVDVDAWMDLQAAGNSDDISDTVSYTTIYRLFPSTQTMKNTVDARRLHPVLFFNKSVLISDCDAIIIKEIVEGTPHNLVESVAQLIASTTLSKFPEISAVRVQVGKPHVAVIGPLDYLGVEIIRHRKNEGQS</sequence>
<evidence type="ECO:0000259" key="8">
    <source>
        <dbReference type="SMART" id="SM00905"/>
    </source>
</evidence>
<dbReference type="NCBIfam" id="TIGR00526">
    <property type="entry name" value="folB_dom"/>
    <property type="match status" value="1"/>
</dbReference>
<evidence type="ECO:0000256" key="7">
    <source>
        <dbReference type="ARBA" id="ARBA00032903"/>
    </source>
</evidence>
<evidence type="ECO:0000313" key="9">
    <source>
        <dbReference type="EMBL" id="KZV48992.1"/>
    </source>
</evidence>
<name>A0A2Z7CPH5_9LAMI</name>
<dbReference type="AlphaFoldDB" id="A0A2Z7CPH5"/>
<dbReference type="EC" id="4.1.2.25" evidence="4"/>
<dbReference type="EMBL" id="KQ993790">
    <property type="protein sequence ID" value="KZV48992.1"/>
    <property type="molecule type" value="Genomic_DNA"/>
</dbReference>
<gene>
    <name evidence="9" type="ORF">F511_09588</name>
</gene>
<proteinExistence type="inferred from homology"/>
<dbReference type="GO" id="GO:0004150">
    <property type="term" value="F:dihydroneopterin aldolase activity"/>
    <property type="evidence" value="ECO:0007669"/>
    <property type="project" value="UniProtKB-EC"/>
</dbReference>
<dbReference type="PANTHER" id="PTHR42844:SF1">
    <property type="entry name" value="DIHYDRONEOPTERIN ALDOLASE 1-RELATED"/>
    <property type="match status" value="1"/>
</dbReference>
<comment type="catalytic activity">
    <reaction evidence="1">
        <text>7,8-dihydroneopterin = 6-hydroxymethyl-7,8-dihydropterin + glycolaldehyde</text>
        <dbReference type="Rhea" id="RHEA:10540"/>
        <dbReference type="ChEBI" id="CHEBI:17001"/>
        <dbReference type="ChEBI" id="CHEBI:17071"/>
        <dbReference type="ChEBI" id="CHEBI:44841"/>
        <dbReference type="EC" id="4.1.2.25"/>
    </reaction>
</comment>
<evidence type="ECO:0000256" key="3">
    <source>
        <dbReference type="ARBA" id="ARBA00005708"/>
    </source>
</evidence>
<evidence type="ECO:0000256" key="5">
    <source>
        <dbReference type="ARBA" id="ARBA00022909"/>
    </source>
</evidence>
<evidence type="ECO:0000256" key="6">
    <source>
        <dbReference type="ARBA" id="ARBA00023239"/>
    </source>
</evidence>
<dbReference type="GO" id="GO:0046656">
    <property type="term" value="P:folic acid biosynthetic process"/>
    <property type="evidence" value="ECO:0007669"/>
    <property type="project" value="UniProtKB-KW"/>
</dbReference>